<dbReference type="PANTHER" id="PTHR34583:SF2">
    <property type="entry name" value="ANTIPORTER SUBUNIT MNHC2-RELATED"/>
    <property type="match status" value="1"/>
</dbReference>
<dbReference type="Proteomes" id="UP000286954">
    <property type="component" value="Chromosome"/>
</dbReference>
<dbReference type="OrthoDB" id="9799219at2"/>
<dbReference type="EMBL" id="CP018911">
    <property type="protein sequence ID" value="AZU03960.1"/>
    <property type="molecule type" value="Genomic_DNA"/>
</dbReference>
<dbReference type="Pfam" id="PF00420">
    <property type="entry name" value="Oxidored_q2"/>
    <property type="match status" value="1"/>
</dbReference>
<dbReference type="RefSeq" id="WP_127566592.1">
    <property type="nucleotide sequence ID" value="NZ_BMFB01000007.1"/>
</dbReference>
<comment type="subcellular location">
    <subcellularLocation>
        <location evidence="1">Cell membrane</location>
        <topology evidence="1">Multi-pass membrane protein</topology>
    </subcellularLocation>
</comment>
<name>A0A3T0E9M6_9PROT</name>
<evidence type="ECO:0000256" key="3">
    <source>
        <dbReference type="ARBA" id="ARBA00022475"/>
    </source>
</evidence>
<dbReference type="PANTHER" id="PTHR34583">
    <property type="entry name" value="ANTIPORTER SUBUNIT MNHC2-RELATED"/>
    <property type="match status" value="1"/>
</dbReference>
<keyword evidence="5" id="KW-1133">Transmembrane helix</keyword>
<evidence type="ECO:0000313" key="7">
    <source>
        <dbReference type="EMBL" id="AZU03960.1"/>
    </source>
</evidence>
<evidence type="ECO:0000256" key="1">
    <source>
        <dbReference type="ARBA" id="ARBA00004651"/>
    </source>
</evidence>
<gene>
    <name evidence="7" type="ORF">X907_1427</name>
</gene>
<dbReference type="InterPro" id="IPR039428">
    <property type="entry name" value="NUOK/Mnh_C1-like"/>
</dbReference>
<dbReference type="InterPro" id="IPR050601">
    <property type="entry name" value="CPA3_antiporter_subunitC"/>
</dbReference>
<evidence type="ECO:0000256" key="5">
    <source>
        <dbReference type="ARBA" id="ARBA00022989"/>
    </source>
</evidence>
<comment type="similarity">
    <text evidence="2">Belongs to the CPA3 antiporters (TC 2.A.63) subunit C family.</text>
</comment>
<keyword evidence="4" id="KW-0812">Transmembrane</keyword>
<dbReference type="AlphaFoldDB" id="A0A3T0E9M6"/>
<evidence type="ECO:0000256" key="4">
    <source>
        <dbReference type="ARBA" id="ARBA00022692"/>
    </source>
</evidence>
<proteinExistence type="inferred from homology"/>
<evidence type="ECO:0000313" key="8">
    <source>
        <dbReference type="Proteomes" id="UP000286954"/>
    </source>
</evidence>
<dbReference type="KEGG" id="gak:X907_1427"/>
<keyword evidence="3" id="KW-1003">Cell membrane</keyword>
<protein>
    <submittedName>
        <fullName evidence="7">Monovalent cation/H antiporter subunit C</fullName>
    </submittedName>
</protein>
<dbReference type="GO" id="GO:0005886">
    <property type="term" value="C:plasma membrane"/>
    <property type="evidence" value="ECO:0007669"/>
    <property type="project" value="UniProtKB-SubCell"/>
</dbReference>
<reference evidence="7 8" key="1">
    <citation type="submission" date="2016-12" db="EMBL/GenBank/DDBJ databases">
        <title>The genome of dimorphic prosthecate Glycocaulis alkaliphilus 6b-8t, isolated from crude oil dictates its adaptability in petroleum environments.</title>
        <authorList>
            <person name="Wu X.-L."/>
            <person name="Geng S."/>
        </authorList>
    </citation>
    <scope>NUCLEOTIDE SEQUENCE [LARGE SCALE GENOMIC DNA]</scope>
    <source>
        <strain evidence="7 8">6B-8</strain>
    </source>
</reference>
<keyword evidence="8" id="KW-1185">Reference proteome</keyword>
<dbReference type="Gene3D" id="1.10.287.3510">
    <property type="match status" value="1"/>
</dbReference>
<evidence type="ECO:0000256" key="2">
    <source>
        <dbReference type="ARBA" id="ARBA00010388"/>
    </source>
</evidence>
<sequence length="132" mass="13477">MTLLYAIAVAAIMAAGIFLMLDRNVIRIVLGTALIATGVNLILFLAGRLGATDPAIIQAGSYALGEGAANPLPQALVLTAIVIGFALLALAAIVAYEATRALGTVNADEMIAARDLGDPFKGEDTKGSPARK</sequence>
<accession>A0A3T0E9M6</accession>
<keyword evidence="6" id="KW-0472">Membrane</keyword>
<evidence type="ECO:0000256" key="6">
    <source>
        <dbReference type="ARBA" id="ARBA00023136"/>
    </source>
</evidence>
<organism evidence="7 8">
    <name type="scientific">Glycocaulis alkaliphilus</name>
    <dbReference type="NCBI Taxonomy" id="1434191"/>
    <lineage>
        <taxon>Bacteria</taxon>
        <taxon>Pseudomonadati</taxon>
        <taxon>Pseudomonadota</taxon>
        <taxon>Alphaproteobacteria</taxon>
        <taxon>Maricaulales</taxon>
        <taxon>Maricaulaceae</taxon>
        <taxon>Glycocaulis</taxon>
    </lineage>
</organism>